<keyword evidence="2" id="KW-1185">Reference proteome</keyword>
<accession>A0A1I8FGI7</accession>
<dbReference type="WBParaSite" id="maker-unitig_32158-snap-gene-0.3-mRNA-1">
    <property type="protein sequence ID" value="maker-unitig_32158-snap-gene-0.3-mRNA-1"/>
    <property type="gene ID" value="maker-unitig_32158-snap-gene-0.3"/>
</dbReference>
<organism evidence="2 3">
    <name type="scientific">Macrostomum lignano</name>
    <dbReference type="NCBI Taxonomy" id="282301"/>
    <lineage>
        <taxon>Eukaryota</taxon>
        <taxon>Metazoa</taxon>
        <taxon>Spiralia</taxon>
        <taxon>Lophotrochozoa</taxon>
        <taxon>Platyhelminthes</taxon>
        <taxon>Rhabditophora</taxon>
        <taxon>Macrostomorpha</taxon>
        <taxon>Macrostomida</taxon>
        <taxon>Macrostomidae</taxon>
        <taxon>Macrostomum</taxon>
    </lineage>
</organism>
<evidence type="ECO:0000313" key="3">
    <source>
        <dbReference type="WBParaSite" id="maker-unitig_32158-snap-gene-0.3-mRNA-1"/>
    </source>
</evidence>
<sequence length="618" mass="64168">LRLTSGEAFPTSGQACPASDRALSGFWSGLSGFWSGLSASGRAVWLLVGLVRLLVGLVRLSGRVLSGFWSGLSAASGRALSGFLVGFCPASGRACPASGRASASGRLVGLLVGFCPGFWSGLSGFWSCLCCLPLSALPSNRAVMNGGTKQARAMLQEGCARAAASATTASATLGRPPSAVDALRKPPSLRCAADVAALAATFGQLRGFADFTRQAVGQLAEVALGGVVRADGDTASRRSRSSNFWCVRTCQRRGGGEPAGLPDGAAGGRRRLRRRRGLSNRRRRGKDRSAPWSFSEFWQRNPAALWSCSARTARCLLCVKSGRPQLARPTQQLQVATRGTPRGLLDQLTEPRCELTDPGPACPVAKRLLGAAGNQEEPERRTRAIRVLLAWAGSHFDDFAASPELFGVLLAARPAASGGRGGGGGGRAAAAAARLQHRIRPEPPLAAQGATAGNSVDELEPDDDIDQVDEGLQLRLRFLTSLPRRVELSAAAGTCCPTKTAAAVNDAMANDADEVDEVSASTMGFRLLEVSVAPGLVVRRRALAPSRPAADLACGVGGGGGGGGVRLYLAGPSEPADLFLASDAETRQLLAEVELESASPSGVGQRNGPLFEYFLAVS</sequence>
<protein>
    <submittedName>
        <fullName evidence="3">RTTN_N domain-containing protein</fullName>
    </submittedName>
</protein>
<reference evidence="3" key="1">
    <citation type="submission" date="2016-11" db="UniProtKB">
        <authorList>
            <consortium name="WormBaseParasite"/>
        </authorList>
    </citation>
    <scope>IDENTIFICATION</scope>
</reference>
<dbReference type="Proteomes" id="UP000095280">
    <property type="component" value="Unplaced"/>
</dbReference>
<feature type="compositionally biased region" description="Basic residues" evidence="1">
    <location>
        <begin position="268"/>
        <end position="286"/>
    </location>
</feature>
<feature type="region of interest" description="Disordered" evidence="1">
    <location>
        <begin position="253"/>
        <end position="287"/>
    </location>
</feature>
<evidence type="ECO:0000313" key="2">
    <source>
        <dbReference type="Proteomes" id="UP000095280"/>
    </source>
</evidence>
<evidence type="ECO:0000256" key="1">
    <source>
        <dbReference type="SAM" id="MobiDB-lite"/>
    </source>
</evidence>
<dbReference type="AlphaFoldDB" id="A0A1I8FGI7"/>
<proteinExistence type="predicted"/>
<name>A0A1I8FGI7_9PLAT</name>